<name>A0A1T4QX82_9BACT</name>
<dbReference type="Pfam" id="PF05598">
    <property type="entry name" value="DUF772"/>
    <property type="match status" value="1"/>
</dbReference>
<reference evidence="2 3" key="1">
    <citation type="submission" date="2017-02" db="EMBL/GenBank/DDBJ databases">
        <authorList>
            <person name="Peterson S.W."/>
        </authorList>
    </citation>
    <scope>NUCLEOTIDE SEQUENCE [LARGE SCALE GENOMIC DNA]</scope>
    <source>
        <strain evidence="2 3">ATCC 43854</strain>
    </source>
</reference>
<gene>
    <name evidence="2" type="ORF">SAMN02745108_02446</name>
</gene>
<sequence length="82" mass="9661">MIENLAFFMYRPPKSHAQTSLFCSLEEQLNHKHPLYVLANKIDWNKFETEFSKLFDEKMGAPNKPIRLMTGLIILKHIRNVS</sequence>
<feature type="domain" description="Transposase InsH N-terminal" evidence="1">
    <location>
        <begin position="24"/>
        <end position="82"/>
    </location>
</feature>
<dbReference type="AlphaFoldDB" id="A0A1T4QX82"/>
<feature type="non-terminal residue" evidence="2">
    <location>
        <position position="82"/>
    </location>
</feature>
<accession>A0A1T4QX82</accession>
<organism evidence="2 3">
    <name type="scientific">Fibrobacter intestinalis</name>
    <dbReference type="NCBI Taxonomy" id="28122"/>
    <lineage>
        <taxon>Bacteria</taxon>
        <taxon>Pseudomonadati</taxon>
        <taxon>Fibrobacterota</taxon>
        <taxon>Fibrobacteria</taxon>
        <taxon>Fibrobacterales</taxon>
        <taxon>Fibrobacteraceae</taxon>
        <taxon>Fibrobacter</taxon>
    </lineage>
</organism>
<evidence type="ECO:0000313" key="2">
    <source>
        <dbReference type="EMBL" id="SKA08187.1"/>
    </source>
</evidence>
<dbReference type="Proteomes" id="UP000190449">
    <property type="component" value="Unassembled WGS sequence"/>
</dbReference>
<evidence type="ECO:0000259" key="1">
    <source>
        <dbReference type="Pfam" id="PF05598"/>
    </source>
</evidence>
<evidence type="ECO:0000313" key="3">
    <source>
        <dbReference type="Proteomes" id="UP000190449"/>
    </source>
</evidence>
<protein>
    <submittedName>
        <fullName evidence="2">Transposase, IS5 family</fullName>
    </submittedName>
</protein>
<dbReference type="EMBL" id="FUWU01000055">
    <property type="protein sequence ID" value="SKA08187.1"/>
    <property type="molecule type" value="Genomic_DNA"/>
</dbReference>
<dbReference type="InterPro" id="IPR008490">
    <property type="entry name" value="Transposase_InsH_N"/>
</dbReference>
<proteinExistence type="predicted"/>